<sequence length="474" mass="53827">MGDPKQSSGKGQMNSVQLLIFNDQERFNWAGFYKKPLGVSFDSKFIQEKNTLLIISDIGNMVLVFGNDIICSNVISAIEKFKGNIIHDKSSRILQLEKNLLTSLDVRAIADQHDKSAKPCQASNAEMARKIQELEQKIQLLQQKRQTKVYDGSAELKKLQEECQNYETRIAELKESNILMQQKLDAEQQKFKEHEAEFNKLREFVAEMKKGNCSDGDTQSLDSPSNDAFPPHPALICSEIFSEECQRYETRIAELEESNILMQKKLDAEQQKFKEHEAELKELREFVAEMKKGNCSDVEIQSLDSPSNDAFPPHPALICSEMFSVHRSTGSGNICHGQKKMNWENLKLHLTEKYLSFFEPGDVNGQQPVLIIAIKKLHLVRKVSEADLLSVNKNQLPLILQILYEYSFNECINSTSHGSAIESDSGDLHGKSSTSDAAMNNTSENERIEVPPNTFESPSELFIMAEREDHAKFW</sequence>
<proteinExistence type="predicted"/>
<dbReference type="WBParaSite" id="ES5_v2.g17237.t1">
    <property type="protein sequence ID" value="ES5_v2.g17237.t1"/>
    <property type="gene ID" value="ES5_v2.g17237"/>
</dbReference>
<dbReference type="Proteomes" id="UP000887579">
    <property type="component" value="Unplaced"/>
</dbReference>
<name>A0AC34FJP8_9BILA</name>
<evidence type="ECO:0000313" key="1">
    <source>
        <dbReference type="Proteomes" id="UP000887579"/>
    </source>
</evidence>
<organism evidence="1 2">
    <name type="scientific">Panagrolaimus sp. ES5</name>
    <dbReference type="NCBI Taxonomy" id="591445"/>
    <lineage>
        <taxon>Eukaryota</taxon>
        <taxon>Metazoa</taxon>
        <taxon>Ecdysozoa</taxon>
        <taxon>Nematoda</taxon>
        <taxon>Chromadorea</taxon>
        <taxon>Rhabditida</taxon>
        <taxon>Tylenchina</taxon>
        <taxon>Panagrolaimomorpha</taxon>
        <taxon>Panagrolaimoidea</taxon>
        <taxon>Panagrolaimidae</taxon>
        <taxon>Panagrolaimus</taxon>
    </lineage>
</organism>
<protein>
    <submittedName>
        <fullName evidence="2">Uncharacterized protein</fullName>
    </submittedName>
</protein>
<reference evidence="2" key="1">
    <citation type="submission" date="2022-11" db="UniProtKB">
        <authorList>
            <consortium name="WormBaseParasite"/>
        </authorList>
    </citation>
    <scope>IDENTIFICATION</scope>
</reference>
<accession>A0AC34FJP8</accession>
<evidence type="ECO:0000313" key="2">
    <source>
        <dbReference type="WBParaSite" id="ES5_v2.g17237.t1"/>
    </source>
</evidence>